<dbReference type="Pfam" id="PF00487">
    <property type="entry name" value="FA_desaturase"/>
    <property type="match status" value="1"/>
</dbReference>
<dbReference type="InterPro" id="IPR012171">
    <property type="entry name" value="Fatty_acid_desaturase"/>
</dbReference>
<dbReference type="PANTHER" id="PTHR19353:SF73">
    <property type="entry name" value="FATTY ACID DESATURASE"/>
    <property type="match status" value="1"/>
</dbReference>
<accession>A0ABT5MDE9</accession>
<feature type="domain" description="Fatty acid desaturase" evidence="2">
    <location>
        <begin position="44"/>
        <end position="285"/>
    </location>
</feature>
<sequence length="324" mass="37009">MQLPSRKDLKPYAQEDVRRSMIELSVTLALTVSTMVLAASLDGPVAYLMTLLAGLATTRLFVLFHDHVHGAFFRKARWAKRLFWCLGVLMLTPVSVWRQSHTYHHRRTGLHRSAQIGSFPVWTVPRWRRSTLLQKATYRWIRHPLNALVGLFTVFGIGMVMAPLLRHPRAHWDAAVAVVFHAAVLALALSVDALGPWCRGLLLPLAIAAFIGSVLFFVQHNFPTVLYQKQRLGRGTPAPVTCSSQLDWPTWAHVCLGNIGYHAIHHHHEAIPFYRLPEVWRDFPEFQQTPRLVPTPRALMGCYKLALWDEDLQRMLTWKELRAA</sequence>
<evidence type="ECO:0000259" key="2">
    <source>
        <dbReference type="Pfam" id="PF00487"/>
    </source>
</evidence>
<dbReference type="PANTHER" id="PTHR19353">
    <property type="entry name" value="FATTY ACID DESATURASE 2"/>
    <property type="match status" value="1"/>
</dbReference>
<keyword evidence="1" id="KW-1133">Transmembrane helix</keyword>
<dbReference type="EMBL" id="JAQSIO010000002">
    <property type="protein sequence ID" value="MDD0814602.1"/>
    <property type="molecule type" value="Genomic_DNA"/>
</dbReference>
<dbReference type="RefSeq" id="WP_273926245.1">
    <property type="nucleotide sequence ID" value="NZ_JAQSIO010000002.1"/>
</dbReference>
<dbReference type="GO" id="GO:0016491">
    <property type="term" value="F:oxidoreductase activity"/>
    <property type="evidence" value="ECO:0007669"/>
    <property type="project" value="UniProtKB-KW"/>
</dbReference>
<proteinExistence type="predicted"/>
<feature type="transmembrane region" description="Helical" evidence="1">
    <location>
        <begin position="82"/>
        <end position="100"/>
    </location>
</feature>
<evidence type="ECO:0000313" key="3">
    <source>
        <dbReference type="EMBL" id="MDD0814602.1"/>
    </source>
</evidence>
<keyword evidence="1" id="KW-0812">Transmembrane</keyword>
<feature type="transmembrane region" description="Helical" evidence="1">
    <location>
        <begin position="145"/>
        <end position="165"/>
    </location>
</feature>
<dbReference type="Proteomes" id="UP001528672">
    <property type="component" value="Unassembled WGS sequence"/>
</dbReference>
<gene>
    <name evidence="3" type="ORF">PSQ39_08180</name>
</gene>
<feature type="transmembrane region" description="Helical" evidence="1">
    <location>
        <begin position="172"/>
        <end position="189"/>
    </location>
</feature>
<feature type="transmembrane region" description="Helical" evidence="1">
    <location>
        <begin position="45"/>
        <end position="62"/>
    </location>
</feature>
<dbReference type="InterPro" id="IPR005804">
    <property type="entry name" value="FA_desaturase_dom"/>
</dbReference>
<evidence type="ECO:0000256" key="1">
    <source>
        <dbReference type="SAM" id="Phobius"/>
    </source>
</evidence>
<evidence type="ECO:0000313" key="4">
    <source>
        <dbReference type="Proteomes" id="UP001528672"/>
    </source>
</evidence>
<name>A0ABT5MDE9_9BURK</name>
<dbReference type="EC" id="1.14.19.-" evidence="3"/>
<feature type="transmembrane region" description="Helical" evidence="1">
    <location>
        <begin position="201"/>
        <end position="222"/>
    </location>
</feature>
<feature type="transmembrane region" description="Helical" evidence="1">
    <location>
        <begin position="21"/>
        <end position="39"/>
    </location>
</feature>
<keyword evidence="3" id="KW-0560">Oxidoreductase</keyword>
<protein>
    <submittedName>
        <fullName evidence="3">Fatty acid desaturase</fullName>
        <ecNumber evidence="3">1.14.19.-</ecNumber>
    </submittedName>
</protein>
<organism evidence="3 4">
    <name type="scientific">Curvibacter microcysteis</name>
    <dbReference type="NCBI Taxonomy" id="3026419"/>
    <lineage>
        <taxon>Bacteria</taxon>
        <taxon>Pseudomonadati</taxon>
        <taxon>Pseudomonadota</taxon>
        <taxon>Betaproteobacteria</taxon>
        <taxon>Burkholderiales</taxon>
        <taxon>Comamonadaceae</taxon>
        <taxon>Curvibacter</taxon>
    </lineage>
</organism>
<reference evidence="3 4" key="1">
    <citation type="submission" date="2023-02" db="EMBL/GenBank/DDBJ databases">
        <title>Bacterial whole genome sequence for Curvibacter sp. HBC28.</title>
        <authorList>
            <person name="Le V."/>
            <person name="Ko S.-R."/>
            <person name="Ahn C.-Y."/>
            <person name="Oh H.-M."/>
        </authorList>
    </citation>
    <scope>NUCLEOTIDE SEQUENCE [LARGE SCALE GENOMIC DNA]</scope>
    <source>
        <strain evidence="3 4">HBC28</strain>
    </source>
</reference>
<keyword evidence="1" id="KW-0472">Membrane</keyword>
<keyword evidence="4" id="KW-1185">Reference proteome</keyword>
<comment type="caution">
    <text evidence="3">The sequence shown here is derived from an EMBL/GenBank/DDBJ whole genome shotgun (WGS) entry which is preliminary data.</text>
</comment>